<dbReference type="SUPFAM" id="SSF52540">
    <property type="entry name" value="P-loop containing nucleoside triphosphate hydrolases"/>
    <property type="match status" value="1"/>
</dbReference>
<dbReference type="PROSITE" id="PS00567">
    <property type="entry name" value="PHOSPHORIBULOKINASE"/>
    <property type="match status" value="1"/>
</dbReference>
<keyword evidence="7" id="KW-0547">Nucleotide-binding</keyword>
<evidence type="ECO:0000256" key="2">
    <source>
        <dbReference type="ARBA" id="ARBA00009719"/>
    </source>
</evidence>
<feature type="domain" description="Phosphoribulokinase/uridine kinase" evidence="12">
    <location>
        <begin position="27"/>
        <end position="207"/>
    </location>
</feature>
<dbReference type="Gene3D" id="3.40.50.300">
    <property type="entry name" value="P-loop containing nucleotide triphosphate hydrolases"/>
    <property type="match status" value="1"/>
</dbReference>
<keyword evidence="6" id="KW-0808">Transferase</keyword>
<evidence type="ECO:0000256" key="5">
    <source>
        <dbReference type="ARBA" id="ARBA00022567"/>
    </source>
</evidence>
<gene>
    <name evidence="13" type="ORF">GCM10022278_15320</name>
</gene>
<evidence type="ECO:0000313" key="14">
    <source>
        <dbReference type="Proteomes" id="UP001501337"/>
    </source>
</evidence>
<evidence type="ECO:0000259" key="12">
    <source>
        <dbReference type="Pfam" id="PF00485"/>
    </source>
</evidence>
<dbReference type="InterPro" id="IPR006082">
    <property type="entry name" value="PRK"/>
</dbReference>
<accession>A0ABP7P0R4</accession>
<proteinExistence type="inferred from homology"/>
<keyword evidence="8" id="KW-0418">Kinase</keyword>
<keyword evidence="5" id="KW-0113">Calvin cycle</keyword>
<evidence type="ECO:0000256" key="11">
    <source>
        <dbReference type="RuleBase" id="RU004082"/>
    </source>
</evidence>
<name>A0ABP7P0R4_9GAMM</name>
<dbReference type="PRINTS" id="PR00478">
    <property type="entry name" value="PHRIBLKINASE"/>
</dbReference>
<dbReference type="Pfam" id="PF00485">
    <property type="entry name" value="PRK"/>
    <property type="match status" value="1"/>
</dbReference>
<comment type="pathway">
    <text evidence="1">Carbohydrate biosynthesis; Calvin cycle.</text>
</comment>
<keyword evidence="4" id="KW-0602">Photosynthesis</keyword>
<evidence type="ECO:0000256" key="6">
    <source>
        <dbReference type="ARBA" id="ARBA00022679"/>
    </source>
</evidence>
<dbReference type="EC" id="2.7.1.19" evidence="3 11"/>
<evidence type="ECO:0000256" key="8">
    <source>
        <dbReference type="ARBA" id="ARBA00022777"/>
    </source>
</evidence>
<dbReference type="PANTHER" id="PTHR10285">
    <property type="entry name" value="URIDINE KINASE"/>
    <property type="match status" value="1"/>
</dbReference>
<evidence type="ECO:0000313" key="13">
    <source>
        <dbReference type="EMBL" id="GAA3957744.1"/>
    </source>
</evidence>
<comment type="similarity">
    <text evidence="2 11">Belongs to the phosphoribulokinase family.</text>
</comment>
<evidence type="ECO:0000256" key="10">
    <source>
        <dbReference type="ARBA" id="ARBA00047663"/>
    </source>
</evidence>
<dbReference type="Proteomes" id="UP001501337">
    <property type="component" value="Unassembled WGS sequence"/>
</dbReference>
<evidence type="ECO:0000256" key="7">
    <source>
        <dbReference type="ARBA" id="ARBA00022741"/>
    </source>
</evidence>
<keyword evidence="14" id="KW-1185">Reference proteome</keyword>
<dbReference type="InterPro" id="IPR027417">
    <property type="entry name" value="P-loop_NTPase"/>
</dbReference>
<sequence length="309" mass="36032">MLLCCAFFVYRVSIRTNSIYKKNKPFLIGVGGDSSAGKTTCKMLMYKLLRENILQIEGDGDHKWERGHSSWQTYTHLNPKANFLHRQAENLYALKNWEAISRVDYDHSNGSFTNQFLHKPKDFILISGLHTFYLPISRAIVDLKIYLEPDEGLRRHWKVSRDTVKRGYSVEKVIEQIEHRMHDARKFIHPQKQYADLVFSFFPLRDIQGLEPGAAVEQGLRIYLEASVYIENLFDALKVDVEWDYSEDMQSQILVVREEPLHVDFQSLAVQMVSSLDELVYEPEFESGYNGLIQIVMLLCISQKMKSER</sequence>
<evidence type="ECO:0000256" key="1">
    <source>
        <dbReference type="ARBA" id="ARBA00005215"/>
    </source>
</evidence>
<dbReference type="EMBL" id="BAABBO010000007">
    <property type="protein sequence ID" value="GAA3957744.1"/>
    <property type="molecule type" value="Genomic_DNA"/>
</dbReference>
<reference evidence="14" key="1">
    <citation type="journal article" date="2019" name="Int. J. Syst. Evol. Microbiol.">
        <title>The Global Catalogue of Microorganisms (GCM) 10K type strain sequencing project: providing services to taxonomists for standard genome sequencing and annotation.</title>
        <authorList>
            <consortium name="The Broad Institute Genomics Platform"/>
            <consortium name="The Broad Institute Genome Sequencing Center for Infectious Disease"/>
            <person name="Wu L."/>
            <person name="Ma J."/>
        </authorList>
    </citation>
    <scope>NUCLEOTIDE SEQUENCE [LARGE SCALE GENOMIC DNA]</scope>
    <source>
        <strain evidence="14">JCM 17555</strain>
    </source>
</reference>
<dbReference type="InterPro" id="IPR006083">
    <property type="entry name" value="PRK/URK"/>
</dbReference>
<keyword evidence="9" id="KW-0067">ATP-binding</keyword>
<organism evidence="13 14">
    <name type="scientific">Allohahella marinimesophila</name>
    <dbReference type="NCBI Taxonomy" id="1054972"/>
    <lineage>
        <taxon>Bacteria</taxon>
        <taxon>Pseudomonadati</taxon>
        <taxon>Pseudomonadota</taxon>
        <taxon>Gammaproteobacteria</taxon>
        <taxon>Oceanospirillales</taxon>
        <taxon>Hahellaceae</taxon>
        <taxon>Allohahella</taxon>
    </lineage>
</organism>
<evidence type="ECO:0000256" key="9">
    <source>
        <dbReference type="ARBA" id="ARBA00022840"/>
    </source>
</evidence>
<comment type="catalytic activity">
    <reaction evidence="10 11">
        <text>D-ribulose 5-phosphate + ATP = D-ribulose 1,5-bisphosphate + ADP + H(+)</text>
        <dbReference type="Rhea" id="RHEA:19365"/>
        <dbReference type="ChEBI" id="CHEBI:15378"/>
        <dbReference type="ChEBI" id="CHEBI:30616"/>
        <dbReference type="ChEBI" id="CHEBI:57870"/>
        <dbReference type="ChEBI" id="CHEBI:58121"/>
        <dbReference type="ChEBI" id="CHEBI:456216"/>
        <dbReference type="EC" id="2.7.1.19"/>
    </reaction>
</comment>
<evidence type="ECO:0000256" key="4">
    <source>
        <dbReference type="ARBA" id="ARBA00022531"/>
    </source>
</evidence>
<evidence type="ECO:0000256" key="3">
    <source>
        <dbReference type="ARBA" id="ARBA00012042"/>
    </source>
</evidence>
<comment type="caution">
    <text evidence="13">The sequence shown here is derived from an EMBL/GenBank/DDBJ whole genome shotgun (WGS) entry which is preliminary data.</text>
</comment>
<protein>
    <recommendedName>
        <fullName evidence="3 11">Phosphoribulokinase</fullName>
        <ecNumber evidence="3 11">2.7.1.19</ecNumber>
    </recommendedName>
</protein>